<feature type="chain" id="PRO_5036753849" evidence="1">
    <location>
        <begin position="26"/>
        <end position="100"/>
    </location>
</feature>
<reference evidence="2" key="1">
    <citation type="submission" date="2020-03" db="EMBL/GenBank/DDBJ databases">
        <title>Psychroflexus Maritimus sp. nov., isolate from marine sediment.</title>
        <authorList>
            <person name="Zhong Y.-L."/>
        </authorList>
    </citation>
    <scope>NUCLEOTIDE SEQUENCE</scope>
    <source>
        <strain evidence="2">C1</strain>
    </source>
</reference>
<feature type="signal peptide" evidence="1">
    <location>
        <begin position="1"/>
        <end position="25"/>
    </location>
</feature>
<evidence type="ECO:0000313" key="3">
    <source>
        <dbReference type="Proteomes" id="UP000643701"/>
    </source>
</evidence>
<organism evidence="2 3">
    <name type="scientific">Psychroflexus maritimus</name>
    <dbReference type="NCBI Taxonomy" id="2714865"/>
    <lineage>
        <taxon>Bacteria</taxon>
        <taxon>Pseudomonadati</taxon>
        <taxon>Bacteroidota</taxon>
        <taxon>Flavobacteriia</taxon>
        <taxon>Flavobacteriales</taxon>
        <taxon>Flavobacteriaceae</taxon>
        <taxon>Psychroflexus</taxon>
    </lineage>
</organism>
<comment type="caution">
    <text evidence="2">The sequence shown here is derived from an EMBL/GenBank/DDBJ whole genome shotgun (WGS) entry which is preliminary data.</text>
</comment>
<evidence type="ECO:0000256" key="1">
    <source>
        <dbReference type="SAM" id="SignalP"/>
    </source>
</evidence>
<dbReference type="Proteomes" id="UP000643701">
    <property type="component" value="Unassembled WGS sequence"/>
</dbReference>
<keyword evidence="1" id="KW-0732">Signal</keyword>
<dbReference type="AlphaFoldDB" id="A0A967E2K1"/>
<gene>
    <name evidence="2" type="ORF">G7034_06265</name>
</gene>
<name>A0A967E2K1_9FLAO</name>
<dbReference type="RefSeq" id="WP_166400113.1">
    <property type="nucleotide sequence ID" value="NZ_JAANAS010000044.1"/>
</dbReference>
<sequence length="100" mass="11744">MKIKQKILSFFFLALLSLGSVDFHAYSHLIDQHDHQTVADCEHCEEFVVFNEFDFETVQFTDFEVLNFISYKETITTLLIFKGLKTHKGEYYNKPPPFTA</sequence>
<evidence type="ECO:0000313" key="2">
    <source>
        <dbReference type="EMBL" id="NGZ89854.1"/>
    </source>
</evidence>
<dbReference type="EMBL" id="JAANAS010000044">
    <property type="protein sequence ID" value="NGZ89854.1"/>
    <property type="molecule type" value="Genomic_DNA"/>
</dbReference>
<protein>
    <submittedName>
        <fullName evidence="2">Uncharacterized protein</fullName>
    </submittedName>
</protein>
<keyword evidence="3" id="KW-1185">Reference proteome</keyword>
<proteinExistence type="predicted"/>
<accession>A0A967E2K1</accession>